<dbReference type="PROSITE" id="PS50888">
    <property type="entry name" value="BHLH"/>
    <property type="match status" value="1"/>
</dbReference>
<sequence>RLPHSVIERRYRDNLNRQLEMLRTKLPTLKDGSTPGPSEIEDSAVPPKFPTKAVIIGAAIRYIEQLEAERDRQNSRVRSLHDQVEGLQKLVRCEDCAILKYLE</sequence>
<gene>
    <name evidence="3" type="ORF">K470DRAFT_203755</name>
</gene>
<protein>
    <recommendedName>
        <fullName evidence="2">BHLH domain-containing protein</fullName>
    </recommendedName>
</protein>
<dbReference type="InterPro" id="IPR052099">
    <property type="entry name" value="Regulatory_TF_Diverse"/>
</dbReference>
<accession>A0A6A7C144</accession>
<feature type="non-terminal residue" evidence="3">
    <location>
        <position position="103"/>
    </location>
</feature>
<reference evidence="3" key="1">
    <citation type="journal article" date="2020" name="Stud. Mycol.">
        <title>101 Dothideomycetes genomes: a test case for predicting lifestyles and emergence of pathogens.</title>
        <authorList>
            <person name="Haridas S."/>
            <person name="Albert R."/>
            <person name="Binder M."/>
            <person name="Bloem J."/>
            <person name="Labutti K."/>
            <person name="Salamov A."/>
            <person name="Andreopoulos B."/>
            <person name="Baker S."/>
            <person name="Barry K."/>
            <person name="Bills G."/>
            <person name="Bluhm B."/>
            <person name="Cannon C."/>
            <person name="Castanera R."/>
            <person name="Culley D."/>
            <person name="Daum C."/>
            <person name="Ezra D."/>
            <person name="Gonzalez J."/>
            <person name="Henrissat B."/>
            <person name="Kuo A."/>
            <person name="Liang C."/>
            <person name="Lipzen A."/>
            <person name="Lutzoni F."/>
            <person name="Magnuson J."/>
            <person name="Mondo S."/>
            <person name="Nolan M."/>
            <person name="Ohm R."/>
            <person name="Pangilinan J."/>
            <person name="Park H.-J."/>
            <person name="Ramirez L."/>
            <person name="Alfaro M."/>
            <person name="Sun H."/>
            <person name="Tritt A."/>
            <person name="Yoshinaga Y."/>
            <person name="Zwiers L.-H."/>
            <person name="Turgeon B."/>
            <person name="Goodwin S."/>
            <person name="Spatafora J."/>
            <person name="Crous P."/>
            <person name="Grigoriev I."/>
        </authorList>
    </citation>
    <scope>NUCLEOTIDE SEQUENCE</scope>
    <source>
        <strain evidence="3">CBS 480.64</strain>
    </source>
</reference>
<dbReference type="Gene3D" id="4.10.280.10">
    <property type="entry name" value="Helix-loop-helix DNA-binding domain"/>
    <property type="match status" value="1"/>
</dbReference>
<feature type="region of interest" description="Disordered" evidence="1">
    <location>
        <begin position="26"/>
        <end position="45"/>
    </location>
</feature>
<evidence type="ECO:0000256" key="1">
    <source>
        <dbReference type="SAM" id="MobiDB-lite"/>
    </source>
</evidence>
<evidence type="ECO:0000259" key="2">
    <source>
        <dbReference type="PROSITE" id="PS50888"/>
    </source>
</evidence>
<dbReference type="InterPro" id="IPR011598">
    <property type="entry name" value="bHLH_dom"/>
</dbReference>
<feature type="domain" description="BHLH" evidence="2">
    <location>
        <begin position="1"/>
        <end position="66"/>
    </location>
</feature>
<dbReference type="AlphaFoldDB" id="A0A6A7C144"/>
<organism evidence="3 4">
    <name type="scientific">Piedraia hortae CBS 480.64</name>
    <dbReference type="NCBI Taxonomy" id="1314780"/>
    <lineage>
        <taxon>Eukaryota</taxon>
        <taxon>Fungi</taxon>
        <taxon>Dikarya</taxon>
        <taxon>Ascomycota</taxon>
        <taxon>Pezizomycotina</taxon>
        <taxon>Dothideomycetes</taxon>
        <taxon>Dothideomycetidae</taxon>
        <taxon>Capnodiales</taxon>
        <taxon>Piedraiaceae</taxon>
        <taxon>Piedraia</taxon>
    </lineage>
</organism>
<evidence type="ECO:0000313" key="4">
    <source>
        <dbReference type="Proteomes" id="UP000799421"/>
    </source>
</evidence>
<feature type="non-terminal residue" evidence="3">
    <location>
        <position position="1"/>
    </location>
</feature>
<evidence type="ECO:0000313" key="3">
    <source>
        <dbReference type="EMBL" id="KAF2860729.1"/>
    </source>
</evidence>
<dbReference type="CDD" id="cd11395">
    <property type="entry name" value="bHLHzip_SREBP_like"/>
    <property type="match status" value="1"/>
</dbReference>
<keyword evidence="4" id="KW-1185">Reference proteome</keyword>
<dbReference type="GO" id="GO:0046983">
    <property type="term" value="F:protein dimerization activity"/>
    <property type="evidence" value="ECO:0007669"/>
    <property type="project" value="InterPro"/>
</dbReference>
<dbReference type="SUPFAM" id="SSF47459">
    <property type="entry name" value="HLH, helix-loop-helix DNA-binding domain"/>
    <property type="match status" value="1"/>
</dbReference>
<dbReference type="PANTHER" id="PTHR47336:SF2">
    <property type="entry name" value="TRANSCRIPTION FACTOR HMS1-RELATED"/>
    <property type="match status" value="1"/>
</dbReference>
<dbReference type="OrthoDB" id="2133190at2759"/>
<dbReference type="EMBL" id="MU005979">
    <property type="protein sequence ID" value="KAF2860729.1"/>
    <property type="molecule type" value="Genomic_DNA"/>
</dbReference>
<name>A0A6A7C144_9PEZI</name>
<dbReference type="PANTHER" id="PTHR47336">
    <property type="entry name" value="TRANSCRIPTION FACTOR HMS1-RELATED"/>
    <property type="match status" value="1"/>
</dbReference>
<dbReference type="Proteomes" id="UP000799421">
    <property type="component" value="Unassembled WGS sequence"/>
</dbReference>
<proteinExistence type="predicted"/>
<dbReference type="Pfam" id="PF00010">
    <property type="entry name" value="HLH"/>
    <property type="match status" value="1"/>
</dbReference>
<dbReference type="InterPro" id="IPR036638">
    <property type="entry name" value="HLH_DNA-bd_sf"/>
</dbReference>
<dbReference type="SMART" id="SM00353">
    <property type="entry name" value="HLH"/>
    <property type="match status" value="1"/>
</dbReference>